<evidence type="ECO:0008006" key="3">
    <source>
        <dbReference type="Google" id="ProtNLM"/>
    </source>
</evidence>
<dbReference type="EMBL" id="WHWB01033933">
    <property type="protein sequence ID" value="KAJ7415641.1"/>
    <property type="molecule type" value="Genomic_DNA"/>
</dbReference>
<dbReference type="Proteomes" id="UP001145742">
    <property type="component" value="Unassembled WGS sequence"/>
</dbReference>
<accession>A0ABQ9D5S9</accession>
<evidence type="ECO:0000313" key="2">
    <source>
        <dbReference type="Proteomes" id="UP001145742"/>
    </source>
</evidence>
<comment type="caution">
    <text evidence="1">The sequence shown here is derived from an EMBL/GenBank/DDBJ whole genome shotgun (WGS) entry which is preliminary data.</text>
</comment>
<gene>
    <name evidence="1" type="ORF">WISP_77154</name>
</gene>
<protein>
    <recommendedName>
        <fullName evidence="3">Reverse transcriptase domain-containing protein</fullName>
    </recommendedName>
</protein>
<keyword evidence="2" id="KW-1185">Reference proteome</keyword>
<name>A0ABQ9D5S9_9PASS</name>
<reference evidence="1" key="1">
    <citation type="submission" date="2019-10" db="EMBL/GenBank/DDBJ databases">
        <authorList>
            <person name="Soares A.E.R."/>
            <person name="Aleixo A."/>
            <person name="Schneider P."/>
            <person name="Miyaki C.Y."/>
            <person name="Schneider M.P."/>
            <person name="Mello C."/>
            <person name="Vasconcelos A.T.R."/>
        </authorList>
    </citation>
    <scope>NUCLEOTIDE SEQUENCE</scope>
    <source>
        <tissue evidence="1">Muscle</tissue>
    </source>
</reference>
<evidence type="ECO:0000313" key="1">
    <source>
        <dbReference type="EMBL" id="KAJ7415641.1"/>
    </source>
</evidence>
<proteinExistence type="predicted"/>
<sequence>MVCLVGWTLHQIKSWLASPAQAEVVNEVTSTWQPISSGVPQGSVVGPALFHIFKDKRVDKGGGADVREDKKALHRHPDRCKGWAKASAMKFNKAQCQVLSLGHNNPIQRYRLGAVAGKLPGEKGPRGADWQQLNMSHHCAQGSKAASCLGSQSVTSRTREVIVPLYSALARPHFEAGVEFWTKNKDSEVPEHLQRRANLVKGLEKHGLSGDFITLSSSSSSWLGFVNDLGRALPTWVCPSSLCSGFFRYAVDAVMPQNKITPQESTPVGPRNQMTTL</sequence>
<dbReference type="PANTHER" id="PTHR33332">
    <property type="entry name" value="REVERSE TRANSCRIPTASE DOMAIN-CONTAINING PROTEIN"/>
    <property type="match status" value="1"/>
</dbReference>
<organism evidence="1 2">
    <name type="scientific">Willisornis vidua</name>
    <name type="common">Xingu scale-backed antbird</name>
    <dbReference type="NCBI Taxonomy" id="1566151"/>
    <lineage>
        <taxon>Eukaryota</taxon>
        <taxon>Metazoa</taxon>
        <taxon>Chordata</taxon>
        <taxon>Craniata</taxon>
        <taxon>Vertebrata</taxon>
        <taxon>Euteleostomi</taxon>
        <taxon>Archelosauria</taxon>
        <taxon>Archosauria</taxon>
        <taxon>Dinosauria</taxon>
        <taxon>Saurischia</taxon>
        <taxon>Theropoda</taxon>
        <taxon>Coelurosauria</taxon>
        <taxon>Aves</taxon>
        <taxon>Neognathae</taxon>
        <taxon>Neoaves</taxon>
        <taxon>Telluraves</taxon>
        <taxon>Australaves</taxon>
        <taxon>Passeriformes</taxon>
        <taxon>Thamnophilidae</taxon>
        <taxon>Willisornis</taxon>
    </lineage>
</organism>